<proteinExistence type="predicted"/>
<dbReference type="Proteomes" id="UP000570514">
    <property type="component" value="Unassembled WGS sequence"/>
</dbReference>
<organism evidence="3 4">
    <name type="scientific">Rhizomicrobium palustre</name>
    <dbReference type="NCBI Taxonomy" id="189966"/>
    <lineage>
        <taxon>Bacteria</taxon>
        <taxon>Pseudomonadati</taxon>
        <taxon>Pseudomonadota</taxon>
        <taxon>Alphaproteobacteria</taxon>
        <taxon>Micropepsales</taxon>
        <taxon>Micropepsaceae</taxon>
        <taxon>Rhizomicrobium</taxon>
    </lineage>
</organism>
<protein>
    <submittedName>
        <fullName evidence="3">Putative Fe-Mo cluster-binding NifX family protein</fullName>
    </submittedName>
</protein>
<feature type="domain" description="Dinitrogenase iron-molybdenum cofactor biosynthesis" evidence="2">
    <location>
        <begin position="12"/>
        <end position="99"/>
    </location>
</feature>
<evidence type="ECO:0000256" key="1">
    <source>
        <dbReference type="ARBA" id="ARBA00023231"/>
    </source>
</evidence>
<dbReference type="InterPro" id="IPR003731">
    <property type="entry name" value="Di-Nase_FeMo-co_biosynth"/>
</dbReference>
<dbReference type="RefSeq" id="WP_208414790.1">
    <property type="nucleotide sequence ID" value="NZ_BAAADC010000001.1"/>
</dbReference>
<gene>
    <name evidence="3" type="ORF">FHS83_002847</name>
</gene>
<keyword evidence="1" id="KW-0535">Nitrogen fixation</keyword>
<evidence type="ECO:0000259" key="2">
    <source>
        <dbReference type="Pfam" id="PF02579"/>
    </source>
</evidence>
<accession>A0A846N205</accession>
<evidence type="ECO:0000313" key="4">
    <source>
        <dbReference type="Proteomes" id="UP000570514"/>
    </source>
</evidence>
<sequence length="119" mass="12430">MKFAVASEDFQSISGHAGHAARFLVYEAEAGEHPVEIARIDLNEEQTVHNFKGGAHPLDGVQVLIAGSAGGCFVEKMKERGITTVVAPNMAPATAVAAYMLGILAPLTEAGACSCSHEH</sequence>
<dbReference type="InterPro" id="IPR036105">
    <property type="entry name" value="DiNase_FeMo-co_biosyn_sf"/>
</dbReference>
<dbReference type="Gene3D" id="3.30.420.130">
    <property type="entry name" value="Dinitrogenase iron-molybdenum cofactor biosynthesis domain"/>
    <property type="match status" value="1"/>
</dbReference>
<dbReference type="SUPFAM" id="SSF53146">
    <property type="entry name" value="Nitrogenase accessory factor-like"/>
    <property type="match status" value="1"/>
</dbReference>
<keyword evidence="4" id="KW-1185">Reference proteome</keyword>
<dbReference type="AlphaFoldDB" id="A0A846N205"/>
<name>A0A846N205_9PROT</name>
<reference evidence="3 4" key="1">
    <citation type="submission" date="2020-03" db="EMBL/GenBank/DDBJ databases">
        <title>Genomic Encyclopedia of Type Strains, Phase IV (KMG-IV): sequencing the most valuable type-strain genomes for metagenomic binning, comparative biology and taxonomic classification.</title>
        <authorList>
            <person name="Goeker M."/>
        </authorList>
    </citation>
    <scope>NUCLEOTIDE SEQUENCE [LARGE SCALE GENOMIC DNA]</scope>
    <source>
        <strain evidence="3 4">DSM 19867</strain>
    </source>
</reference>
<dbReference type="Pfam" id="PF02579">
    <property type="entry name" value="Nitro_FeMo-Co"/>
    <property type="match status" value="1"/>
</dbReference>
<evidence type="ECO:0000313" key="3">
    <source>
        <dbReference type="EMBL" id="NIK89529.1"/>
    </source>
</evidence>
<dbReference type="EMBL" id="JAASRM010000001">
    <property type="protein sequence ID" value="NIK89529.1"/>
    <property type="molecule type" value="Genomic_DNA"/>
</dbReference>
<comment type="caution">
    <text evidence="3">The sequence shown here is derived from an EMBL/GenBank/DDBJ whole genome shotgun (WGS) entry which is preliminary data.</text>
</comment>